<keyword evidence="2" id="KW-1185">Reference proteome</keyword>
<dbReference type="SUPFAM" id="SSF52058">
    <property type="entry name" value="L domain-like"/>
    <property type="match status" value="1"/>
</dbReference>
<dbReference type="Pfam" id="PF00560">
    <property type="entry name" value="LRR_1"/>
    <property type="match status" value="1"/>
</dbReference>
<organism evidence="1 2">
    <name type="scientific">Sphagnum jensenii</name>
    <dbReference type="NCBI Taxonomy" id="128206"/>
    <lineage>
        <taxon>Eukaryota</taxon>
        <taxon>Viridiplantae</taxon>
        <taxon>Streptophyta</taxon>
        <taxon>Embryophyta</taxon>
        <taxon>Bryophyta</taxon>
        <taxon>Sphagnophytina</taxon>
        <taxon>Sphagnopsida</taxon>
        <taxon>Sphagnales</taxon>
        <taxon>Sphagnaceae</taxon>
        <taxon>Sphagnum</taxon>
    </lineage>
</organism>
<reference evidence="1" key="1">
    <citation type="submission" date="2024-02" db="EMBL/GenBank/DDBJ databases">
        <authorList>
            <consortium name="ELIXIR-Norway"/>
            <consortium name="Elixir Norway"/>
        </authorList>
    </citation>
    <scope>NUCLEOTIDE SEQUENCE</scope>
</reference>
<proteinExistence type="predicted"/>
<accession>A0ABP0WXN8</accession>
<dbReference type="InterPro" id="IPR001611">
    <property type="entry name" value="Leu-rich_rpt"/>
</dbReference>
<dbReference type="PANTHER" id="PTHR48064">
    <property type="entry name" value="OS01G0750400 PROTEIN"/>
    <property type="match status" value="1"/>
</dbReference>
<dbReference type="Gene3D" id="3.80.10.10">
    <property type="entry name" value="Ribonuclease Inhibitor"/>
    <property type="match status" value="1"/>
</dbReference>
<dbReference type="InterPro" id="IPR053038">
    <property type="entry name" value="RLP_Defense"/>
</dbReference>
<gene>
    <name evidence="1" type="ORF">CSSPJE1EN1_LOCUS16602</name>
</gene>
<protein>
    <submittedName>
        <fullName evidence="1">Uncharacterized protein</fullName>
    </submittedName>
</protein>
<dbReference type="PANTHER" id="PTHR48064:SF8">
    <property type="entry name" value="RECEPTOR PROTEIN-TYROSINE KINASE CEPR2-LIKE"/>
    <property type="match status" value="1"/>
</dbReference>
<dbReference type="PROSITE" id="PS51450">
    <property type="entry name" value="LRR"/>
    <property type="match status" value="1"/>
</dbReference>
<dbReference type="InterPro" id="IPR032675">
    <property type="entry name" value="LRR_dom_sf"/>
</dbReference>
<dbReference type="EMBL" id="OZ020099">
    <property type="protein sequence ID" value="CAK9271124.1"/>
    <property type="molecule type" value="Genomic_DNA"/>
</dbReference>
<dbReference type="Proteomes" id="UP001497444">
    <property type="component" value="Chromosome 4"/>
</dbReference>
<evidence type="ECO:0000313" key="1">
    <source>
        <dbReference type="EMBL" id="CAK9271124.1"/>
    </source>
</evidence>
<sequence>MLHTLGLNQNSPNGSILEIFANLTELVSLDLLQNQRTDIGNLRSLSQMDVSHNQGSGAIPQSRTHLTNLSILDLRQNSSSGVIPPSMANLQALTELVLFENHFTGIVPGNSGKDYNLTRFEASTNLLSGAVPVHVREG</sequence>
<evidence type="ECO:0000313" key="2">
    <source>
        <dbReference type="Proteomes" id="UP001497444"/>
    </source>
</evidence>
<name>A0ABP0WXN8_9BRYO</name>